<keyword evidence="4 5" id="KW-0472">Membrane</keyword>
<reference evidence="7" key="1">
    <citation type="journal article" date="2019" name="Int. J. Syst. Evol. Microbiol.">
        <title>The Global Catalogue of Microorganisms (GCM) 10K type strain sequencing project: providing services to taxonomists for standard genome sequencing and annotation.</title>
        <authorList>
            <consortium name="The Broad Institute Genomics Platform"/>
            <consortium name="The Broad Institute Genome Sequencing Center for Infectious Disease"/>
            <person name="Wu L."/>
            <person name="Ma J."/>
        </authorList>
    </citation>
    <scope>NUCLEOTIDE SEQUENCE [LARGE SCALE GENOMIC DNA]</scope>
    <source>
        <strain evidence="7">JCM 18302</strain>
    </source>
</reference>
<sequence length="140" mass="14478">MARPHGVNVPERPRTSAAAWTERTAVGIVTITVAVAAAAWIGFSAYALLARKAFVVDNLVEYGVPESWWPWLAVAKALGAAGLLAGLAVPGIGVAASAGLLLYFTGAVITVVRARSYGHIPFPLLYLVPALAAGWLLAGS</sequence>
<dbReference type="EMBL" id="BAABJO010000016">
    <property type="protein sequence ID" value="GAA5127233.1"/>
    <property type="molecule type" value="Genomic_DNA"/>
</dbReference>
<dbReference type="Pfam" id="PF13564">
    <property type="entry name" value="DoxX_2"/>
    <property type="match status" value="1"/>
</dbReference>
<evidence type="ECO:0000256" key="5">
    <source>
        <dbReference type="SAM" id="Phobius"/>
    </source>
</evidence>
<evidence type="ECO:0000256" key="1">
    <source>
        <dbReference type="ARBA" id="ARBA00004141"/>
    </source>
</evidence>
<evidence type="ECO:0000313" key="6">
    <source>
        <dbReference type="EMBL" id="GAA5127233.1"/>
    </source>
</evidence>
<protein>
    <recommendedName>
        <fullName evidence="8">DoxX-like protein</fullName>
    </recommendedName>
</protein>
<accession>A0ABP9NMF6</accession>
<comment type="caution">
    <text evidence="6">The sequence shown here is derived from an EMBL/GenBank/DDBJ whole genome shotgun (WGS) entry which is preliminary data.</text>
</comment>
<evidence type="ECO:0000256" key="3">
    <source>
        <dbReference type="ARBA" id="ARBA00022989"/>
    </source>
</evidence>
<feature type="transmembrane region" description="Helical" evidence="5">
    <location>
        <begin position="120"/>
        <end position="138"/>
    </location>
</feature>
<keyword evidence="7" id="KW-1185">Reference proteome</keyword>
<gene>
    <name evidence="6" type="ORF">GCM10023320_44300</name>
</gene>
<keyword evidence="2 5" id="KW-0812">Transmembrane</keyword>
<organism evidence="6 7">
    <name type="scientific">Pseudonocardia adelaidensis</name>
    <dbReference type="NCBI Taxonomy" id="648754"/>
    <lineage>
        <taxon>Bacteria</taxon>
        <taxon>Bacillati</taxon>
        <taxon>Actinomycetota</taxon>
        <taxon>Actinomycetes</taxon>
        <taxon>Pseudonocardiales</taxon>
        <taxon>Pseudonocardiaceae</taxon>
        <taxon>Pseudonocardia</taxon>
    </lineage>
</organism>
<dbReference type="Proteomes" id="UP001500804">
    <property type="component" value="Unassembled WGS sequence"/>
</dbReference>
<dbReference type="InterPro" id="IPR032808">
    <property type="entry name" value="DoxX"/>
</dbReference>
<evidence type="ECO:0008006" key="8">
    <source>
        <dbReference type="Google" id="ProtNLM"/>
    </source>
</evidence>
<keyword evidence="3 5" id="KW-1133">Transmembrane helix</keyword>
<evidence type="ECO:0000313" key="7">
    <source>
        <dbReference type="Proteomes" id="UP001500804"/>
    </source>
</evidence>
<comment type="subcellular location">
    <subcellularLocation>
        <location evidence="1">Membrane</location>
        <topology evidence="1">Multi-pass membrane protein</topology>
    </subcellularLocation>
</comment>
<evidence type="ECO:0000256" key="2">
    <source>
        <dbReference type="ARBA" id="ARBA00022692"/>
    </source>
</evidence>
<evidence type="ECO:0000256" key="4">
    <source>
        <dbReference type="ARBA" id="ARBA00023136"/>
    </source>
</evidence>
<feature type="transmembrane region" description="Helical" evidence="5">
    <location>
        <begin position="24"/>
        <end position="48"/>
    </location>
</feature>
<name>A0ABP9NMF6_9PSEU</name>
<proteinExistence type="predicted"/>